<organism evidence="2 3">
    <name type="scientific">Neodothiora populina</name>
    <dbReference type="NCBI Taxonomy" id="2781224"/>
    <lineage>
        <taxon>Eukaryota</taxon>
        <taxon>Fungi</taxon>
        <taxon>Dikarya</taxon>
        <taxon>Ascomycota</taxon>
        <taxon>Pezizomycotina</taxon>
        <taxon>Dothideomycetes</taxon>
        <taxon>Dothideomycetidae</taxon>
        <taxon>Dothideales</taxon>
        <taxon>Dothioraceae</taxon>
        <taxon>Neodothiora</taxon>
    </lineage>
</organism>
<sequence>MLRPQYFQILRRQQRRLLSSATSRKSGDAVSPRLINSSILLLSAVASGLAWSKYRNVDEQSATDSKGALIEKALAESTSTDTGDKHRIYDDFKDAAKAAFESGLPGYRDQVSIEHFAQANARLKQSEQSNVRDGVRLDTCAVPSNSICEDTFAYTGMDDLPSGDKQDGRPYSFAIFDGHAGHATSHVLKSALNNTVLNSITEISLAEDELRPQTAQIEEAIKNAFLLTDAVIMASAEAAMDSSLLPSTSSMTIEHLAPALSGSCALLALFDPVLSNLNVACVGDSRAVLGRADASGKYTAMPLSVDQTGFNPAEVARVNAQHPGEENIFNEESGRLFGLAVSRAFGDARWKWSDERMLRAKNDSWGHGPRPNNVVKTPPYLTAEPEVTTTNINDDKTHPDFLIMASDGFWDHMSNDNAVLCVQKWIEAKKSGAIKQGSSTDSGLSDLGAEVKQGSSLDQGLYRNDDHDGDLEWKIKPEYFVAEDDNCATHLIRNVLGGSRRSLFSGLLTLAPPFSRDVRDDITIHVVFFGNI</sequence>
<reference evidence="2 3" key="1">
    <citation type="submission" date="2024-07" db="EMBL/GenBank/DDBJ databases">
        <title>Draft sequence of the Neodothiora populina.</title>
        <authorList>
            <person name="Drown D.D."/>
            <person name="Schuette U.S."/>
            <person name="Buechlein A.B."/>
            <person name="Rusch D.R."/>
            <person name="Winton L.W."/>
            <person name="Adams G.A."/>
        </authorList>
    </citation>
    <scope>NUCLEOTIDE SEQUENCE [LARGE SCALE GENOMIC DNA]</scope>
    <source>
        <strain evidence="2 3">CPC 39397</strain>
    </source>
</reference>
<evidence type="ECO:0000313" key="3">
    <source>
        <dbReference type="Proteomes" id="UP001562354"/>
    </source>
</evidence>
<dbReference type="Proteomes" id="UP001562354">
    <property type="component" value="Unassembled WGS sequence"/>
</dbReference>
<dbReference type="InterPro" id="IPR036457">
    <property type="entry name" value="PPM-type-like_dom_sf"/>
</dbReference>
<dbReference type="CDD" id="cd00143">
    <property type="entry name" value="PP2Cc"/>
    <property type="match status" value="1"/>
</dbReference>
<evidence type="ECO:0000313" key="2">
    <source>
        <dbReference type="EMBL" id="KAL1306191.1"/>
    </source>
</evidence>
<dbReference type="Gene3D" id="3.60.40.10">
    <property type="entry name" value="PPM-type phosphatase domain"/>
    <property type="match status" value="1"/>
</dbReference>
<dbReference type="PANTHER" id="PTHR13832">
    <property type="entry name" value="PROTEIN PHOSPHATASE 2C"/>
    <property type="match status" value="1"/>
</dbReference>
<dbReference type="EMBL" id="JBFMKM010000005">
    <property type="protein sequence ID" value="KAL1306191.1"/>
    <property type="molecule type" value="Genomic_DNA"/>
</dbReference>
<dbReference type="SMART" id="SM00332">
    <property type="entry name" value="PP2Cc"/>
    <property type="match status" value="1"/>
</dbReference>
<dbReference type="SUPFAM" id="SSF81606">
    <property type="entry name" value="PP2C-like"/>
    <property type="match status" value="1"/>
</dbReference>
<protein>
    <recommendedName>
        <fullName evidence="1">PPM-type phosphatase domain-containing protein</fullName>
    </recommendedName>
</protein>
<comment type="caution">
    <text evidence="2">The sequence shown here is derived from an EMBL/GenBank/DDBJ whole genome shotgun (WGS) entry which is preliminary data.</text>
</comment>
<dbReference type="GeneID" id="95977993"/>
<dbReference type="PROSITE" id="PS51746">
    <property type="entry name" value="PPM_2"/>
    <property type="match status" value="1"/>
</dbReference>
<evidence type="ECO:0000259" key="1">
    <source>
        <dbReference type="PROSITE" id="PS51746"/>
    </source>
</evidence>
<gene>
    <name evidence="2" type="ORF">AAFC00_004293</name>
</gene>
<dbReference type="RefSeq" id="XP_069202464.1">
    <property type="nucleotide sequence ID" value="XM_069343911.1"/>
</dbReference>
<keyword evidence="3" id="KW-1185">Reference proteome</keyword>
<dbReference type="InterPro" id="IPR015655">
    <property type="entry name" value="PP2C"/>
</dbReference>
<dbReference type="Pfam" id="PF00481">
    <property type="entry name" value="PP2C"/>
    <property type="match status" value="1"/>
</dbReference>
<dbReference type="PANTHER" id="PTHR13832:SF792">
    <property type="entry name" value="GM14286P"/>
    <property type="match status" value="1"/>
</dbReference>
<feature type="domain" description="PPM-type phosphatase" evidence="1">
    <location>
        <begin position="154"/>
        <end position="529"/>
    </location>
</feature>
<dbReference type="InterPro" id="IPR001932">
    <property type="entry name" value="PPM-type_phosphatase-like_dom"/>
</dbReference>
<proteinExistence type="predicted"/>
<name>A0ABR3PJ80_9PEZI</name>
<accession>A0ABR3PJ80</accession>